<dbReference type="PhylomeDB" id="A0A0G4GF87"/>
<dbReference type="OMA" id="DEEIAWG"/>
<dbReference type="EMBL" id="CDMY01000646">
    <property type="protein sequence ID" value="CEM28179.1"/>
    <property type="molecule type" value="Genomic_DNA"/>
</dbReference>
<accession>A0A0G4GF87</accession>
<reference evidence="3 4" key="1">
    <citation type="submission" date="2014-11" db="EMBL/GenBank/DDBJ databases">
        <authorList>
            <person name="Zhu J."/>
            <person name="Qi W."/>
            <person name="Song R."/>
        </authorList>
    </citation>
    <scope>NUCLEOTIDE SEQUENCE [LARGE SCALE GENOMIC DNA]</scope>
</reference>
<dbReference type="AlphaFoldDB" id="A0A0G4GF87"/>
<keyword evidence="4" id="KW-1185">Reference proteome</keyword>
<dbReference type="InterPro" id="IPR011600">
    <property type="entry name" value="Pept_C14_caspase"/>
</dbReference>
<evidence type="ECO:0000313" key="3">
    <source>
        <dbReference type="EMBL" id="CEM28179.1"/>
    </source>
</evidence>
<dbReference type="Gene3D" id="3.40.50.12660">
    <property type="match status" value="1"/>
</dbReference>
<dbReference type="VEuPathDB" id="CryptoDB:Vbra_17663"/>
<dbReference type="InterPro" id="IPR050452">
    <property type="entry name" value="Metacaspase"/>
</dbReference>
<evidence type="ECO:0000259" key="2">
    <source>
        <dbReference type="Pfam" id="PF00656"/>
    </source>
</evidence>
<feature type="domain" description="Peptidase C14 caspase" evidence="2">
    <location>
        <begin position="33"/>
        <end position="355"/>
    </location>
</feature>
<dbReference type="PANTHER" id="PTHR48104">
    <property type="entry name" value="METACASPASE-4"/>
    <property type="match status" value="1"/>
</dbReference>
<sequence length="477" mass="52507">MYGYGYHQGMMPAYQTFTPPPALPPAPRPPSHKRALCIGCNYPGTDAELRGCITDCMKWASILRSQFGISDIKIMTDGQTNPYTGKYVMKNWADPTVPIKKNLLAALDWLVEGARSGDVLVLTFSGHGTQVPDYSGDEDDGFDEAICPTDCEKSEGLFVPYRLISDDEIHKKLDTLPGGVMVTIVMDCCHSGTMVDTKFSFDSGHKFLSVQRMKGEPRGVEVRRPRGKRVPKLIEGDCPDMRAWLDPTARALHALPRRSPTTPGSGFLATVCRAFNLFKKKSTPFAPGTVVYCISGCRDEQTSLDAMLEGQQQGALSYCMQSALRSMGYAGNYDEAFKRACDIGNRIRSTMMPCMDQYFQFSYNESANPKQHMLMQPVAAPVLAPITEEAPAVPPQVAPVKHEKPEVAGPPKPMVTTLPPGVTPDMYQNIHFQARPTIYLPTYGGYGGLQSSMSPYYGFPPINSTMQVTRPQPITAQ</sequence>
<name>A0A0G4GF87_VITBC</name>
<organism evidence="3 4">
    <name type="scientific">Vitrella brassicaformis (strain CCMP3155)</name>
    <dbReference type="NCBI Taxonomy" id="1169540"/>
    <lineage>
        <taxon>Eukaryota</taxon>
        <taxon>Sar</taxon>
        <taxon>Alveolata</taxon>
        <taxon>Colpodellida</taxon>
        <taxon>Vitrellaceae</taxon>
        <taxon>Vitrella</taxon>
    </lineage>
</organism>
<dbReference type="InParanoid" id="A0A0G4GF87"/>
<dbReference type="PANTHER" id="PTHR48104:SF30">
    <property type="entry name" value="METACASPASE-1"/>
    <property type="match status" value="1"/>
</dbReference>
<dbReference type="GO" id="GO:0005737">
    <property type="term" value="C:cytoplasm"/>
    <property type="evidence" value="ECO:0007669"/>
    <property type="project" value="TreeGrafter"/>
</dbReference>
<dbReference type="Pfam" id="PF00656">
    <property type="entry name" value="Peptidase_C14"/>
    <property type="match status" value="1"/>
</dbReference>
<protein>
    <recommendedName>
        <fullName evidence="2">Peptidase C14 caspase domain-containing protein</fullName>
    </recommendedName>
</protein>
<dbReference type="OrthoDB" id="3223806at2759"/>
<gene>
    <name evidence="3" type="ORF">Vbra_17663</name>
</gene>
<proteinExistence type="inferred from homology"/>
<dbReference type="GO" id="GO:0006508">
    <property type="term" value="P:proteolysis"/>
    <property type="evidence" value="ECO:0007669"/>
    <property type="project" value="InterPro"/>
</dbReference>
<evidence type="ECO:0000313" key="4">
    <source>
        <dbReference type="Proteomes" id="UP000041254"/>
    </source>
</evidence>
<evidence type="ECO:0000256" key="1">
    <source>
        <dbReference type="ARBA" id="ARBA00009005"/>
    </source>
</evidence>
<comment type="similarity">
    <text evidence="1">Belongs to the peptidase C14B family.</text>
</comment>
<dbReference type="Proteomes" id="UP000041254">
    <property type="component" value="Unassembled WGS sequence"/>
</dbReference>
<dbReference type="GO" id="GO:0004197">
    <property type="term" value="F:cysteine-type endopeptidase activity"/>
    <property type="evidence" value="ECO:0007669"/>
    <property type="project" value="InterPro"/>
</dbReference>